<keyword evidence="2" id="KW-1185">Reference proteome</keyword>
<evidence type="ECO:0000313" key="1">
    <source>
        <dbReference type="EMBL" id="KAK3577610.1"/>
    </source>
</evidence>
<dbReference type="AlphaFoldDB" id="A0AAE0RQF9"/>
<dbReference type="EMBL" id="JAEAOA010000743">
    <property type="protein sequence ID" value="KAK3577610.1"/>
    <property type="molecule type" value="Genomic_DNA"/>
</dbReference>
<evidence type="ECO:0000313" key="2">
    <source>
        <dbReference type="Proteomes" id="UP001195483"/>
    </source>
</evidence>
<gene>
    <name evidence="1" type="ORF">CHS0354_012059</name>
</gene>
<comment type="caution">
    <text evidence="1">The sequence shown here is derived from an EMBL/GenBank/DDBJ whole genome shotgun (WGS) entry which is preliminary data.</text>
</comment>
<accession>A0AAE0RQF9</accession>
<organism evidence="1 2">
    <name type="scientific">Potamilus streckersoni</name>
    <dbReference type="NCBI Taxonomy" id="2493646"/>
    <lineage>
        <taxon>Eukaryota</taxon>
        <taxon>Metazoa</taxon>
        <taxon>Spiralia</taxon>
        <taxon>Lophotrochozoa</taxon>
        <taxon>Mollusca</taxon>
        <taxon>Bivalvia</taxon>
        <taxon>Autobranchia</taxon>
        <taxon>Heteroconchia</taxon>
        <taxon>Palaeoheterodonta</taxon>
        <taxon>Unionida</taxon>
        <taxon>Unionoidea</taxon>
        <taxon>Unionidae</taxon>
        <taxon>Ambleminae</taxon>
        <taxon>Lampsilini</taxon>
        <taxon>Potamilus</taxon>
    </lineage>
</organism>
<sequence>MKTPFSNSKEWIACMSSPFLKQQTPTLQRMVTSFRLMKTTESVSASLKMPWTNLQPYRSNQLYALVKKTVDVPRLHGEIFLKLGLARYYKVLSFRGLKRRKVLLIECTPLEKVQQVIDERIKKGYALEPKGGESLPMLLRQTQRLRIDITGKILKDVMYPNSAYFITVLFDAHDPMTPFSFKISAAIGGTYFGNLNILSDKMKRGELFSSYFDPDM</sequence>
<reference evidence="1" key="3">
    <citation type="submission" date="2023-05" db="EMBL/GenBank/DDBJ databases">
        <authorList>
            <person name="Smith C.H."/>
        </authorList>
    </citation>
    <scope>NUCLEOTIDE SEQUENCE</scope>
    <source>
        <strain evidence="1">CHS0354</strain>
        <tissue evidence="1">Mantle</tissue>
    </source>
</reference>
<dbReference type="Proteomes" id="UP001195483">
    <property type="component" value="Unassembled WGS sequence"/>
</dbReference>
<proteinExistence type="predicted"/>
<reference evidence="1" key="1">
    <citation type="journal article" date="2021" name="Genome Biol. Evol.">
        <title>A High-Quality Reference Genome for a Parasitic Bivalve with Doubly Uniparental Inheritance (Bivalvia: Unionida).</title>
        <authorList>
            <person name="Smith C.H."/>
        </authorList>
    </citation>
    <scope>NUCLEOTIDE SEQUENCE</scope>
    <source>
        <strain evidence="1">CHS0354</strain>
    </source>
</reference>
<reference evidence="1" key="2">
    <citation type="journal article" date="2021" name="Genome Biol. Evol.">
        <title>Developing a high-quality reference genome for a parasitic bivalve with doubly uniparental inheritance (Bivalvia: Unionida).</title>
        <authorList>
            <person name="Smith C.H."/>
        </authorList>
    </citation>
    <scope>NUCLEOTIDE SEQUENCE</scope>
    <source>
        <strain evidence="1">CHS0354</strain>
        <tissue evidence="1">Mantle</tissue>
    </source>
</reference>
<name>A0AAE0RQF9_9BIVA</name>
<protein>
    <submittedName>
        <fullName evidence="1">Uncharacterized protein</fullName>
    </submittedName>
</protein>